<dbReference type="AlphaFoldDB" id="E3H9C2"/>
<organism evidence="1 2">
    <name type="scientific">Ilyobacter polytropus (strain ATCC 51220 / DSM 2926 / LMG 16218 / CuHBu1)</name>
    <dbReference type="NCBI Taxonomy" id="572544"/>
    <lineage>
        <taxon>Bacteria</taxon>
        <taxon>Fusobacteriati</taxon>
        <taxon>Fusobacteriota</taxon>
        <taxon>Fusobacteriia</taxon>
        <taxon>Fusobacteriales</taxon>
        <taxon>Fusobacteriaceae</taxon>
        <taxon>Ilyobacter</taxon>
    </lineage>
</organism>
<dbReference type="STRING" id="572544.Ilyop_1250"/>
<proteinExistence type="predicted"/>
<dbReference type="KEGG" id="ipo:Ilyop_1250"/>
<evidence type="ECO:0008006" key="3">
    <source>
        <dbReference type="Google" id="ProtNLM"/>
    </source>
</evidence>
<sequence length="610" mass="70121">MKFKYFMLLTFITVLGLQYFRVNALHTHFTLKQEMEFILPESRDGDLNIENPQKHLLLYNEDGVGSREILYNLTKVFEFTKTKYHSEKINGYRGKISDYSSVIIVAEDFAGMRKKVFLEIKKFVRDGGNLIVLERSFKSPFNSMAGILDIDGFTETSGVNFYTSFFPGMETTKPSAKIMSGSSLKLNLSKGAEIIAASDDNTPLIWEISYGKGRVIYSNTSIFEANTTRGLMTQLIAYGNEYFIMPVFNSKIAHIDDFPAPIPLGDNKKIHEEYNMNNINFFKKVWWPDMESIAQREKLRYTTFMIGDYTDITDKEKIVDFTEELKETTGYFGREVFQNGGELGFHGYNHFSLALEGGMDFEDYNYSPWKGVTDMAFSIEKLKELTKNLYGEEVKIFSYVPPSNILTKEGKEALTIAMPELKSISGVFEGVYEPGLLLQEVGRDPDYPQLYSLPRFSSGFHYNEDLMWSIYNTIGAYGCVSHFVHPDDIIDQERGGGKSWEQLKKEYENIFSQINTHFPMLDADVQSDATLKYMQMEDLVIDHEKIKNIIKINFSNYRGPVNTFVRIRGNRIKEIENGEFHLIEKTAKDNLYLVKFYADKSNIILGGEEL</sequence>
<dbReference type="RefSeq" id="WP_013387698.1">
    <property type="nucleotide sequence ID" value="NC_014632.1"/>
</dbReference>
<name>E3H9C2_ILYPC</name>
<dbReference type="OrthoDB" id="9761886at2"/>
<dbReference type="InterPro" id="IPR011330">
    <property type="entry name" value="Glyco_hydro/deAcase_b/a-brl"/>
</dbReference>
<dbReference type="SUPFAM" id="SSF52317">
    <property type="entry name" value="Class I glutamine amidotransferase-like"/>
    <property type="match status" value="1"/>
</dbReference>
<dbReference type="eggNOG" id="COG4878">
    <property type="taxonomic scope" value="Bacteria"/>
</dbReference>
<dbReference type="InterPro" id="IPR029062">
    <property type="entry name" value="Class_I_gatase-like"/>
</dbReference>
<reference evidence="1 2" key="1">
    <citation type="journal article" date="2010" name="Stand. Genomic Sci.">
        <title>Complete genome sequence of Ilyobacter polytropus type strain (CuHbu1).</title>
        <authorList>
            <person name="Sikorski J."/>
            <person name="Chertkov O."/>
            <person name="Lapidus A."/>
            <person name="Nolan M."/>
            <person name="Lucas S."/>
            <person name="Del Rio T.G."/>
            <person name="Tice H."/>
            <person name="Cheng J.F."/>
            <person name="Tapia R."/>
            <person name="Han C."/>
            <person name="Goodwin L."/>
            <person name="Pitluck S."/>
            <person name="Liolios K."/>
            <person name="Ivanova N."/>
            <person name="Mavromatis K."/>
            <person name="Mikhailova N."/>
            <person name="Pati A."/>
            <person name="Chen A."/>
            <person name="Palaniappan K."/>
            <person name="Land M."/>
            <person name="Hauser L."/>
            <person name="Chang Y.J."/>
            <person name="Jeffries C.D."/>
            <person name="Brambilla E."/>
            <person name="Yasawong M."/>
            <person name="Rohde M."/>
            <person name="Pukall R."/>
            <person name="Spring S."/>
            <person name="Goker M."/>
            <person name="Woyke T."/>
            <person name="Bristow J."/>
            <person name="Eisen J.A."/>
            <person name="Markowitz V."/>
            <person name="Hugenholtz P."/>
            <person name="Kyrpides N.C."/>
            <person name="Klenk H.P."/>
        </authorList>
    </citation>
    <scope>NUCLEOTIDE SEQUENCE [LARGE SCALE GENOMIC DNA]</scope>
    <source>
        <strain evidence="2">ATCC 51220 / DSM 2926 / LMG 16218 / CuHBu1</strain>
    </source>
</reference>
<dbReference type="GO" id="GO:0005975">
    <property type="term" value="P:carbohydrate metabolic process"/>
    <property type="evidence" value="ECO:0007669"/>
    <property type="project" value="InterPro"/>
</dbReference>
<keyword evidence="2" id="KW-1185">Reference proteome</keyword>
<evidence type="ECO:0000313" key="2">
    <source>
        <dbReference type="Proteomes" id="UP000006875"/>
    </source>
</evidence>
<accession>E3H9C2</accession>
<protein>
    <recommendedName>
        <fullName evidence="3">DUF2194 domain-containing protein</fullName>
    </recommendedName>
</protein>
<evidence type="ECO:0000313" key="1">
    <source>
        <dbReference type="EMBL" id="ADO83031.1"/>
    </source>
</evidence>
<dbReference type="SUPFAM" id="SSF88713">
    <property type="entry name" value="Glycoside hydrolase/deacetylase"/>
    <property type="match status" value="1"/>
</dbReference>
<dbReference type="Proteomes" id="UP000006875">
    <property type="component" value="Chromosome"/>
</dbReference>
<dbReference type="Gene3D" id="3.40.50.880">
    <property type="match status" value="1"/>
</dbReference>
<dbReference type="CDD" id="cd10924">
    <property type="entry name" value="CE4_COG4878"/>
    <property type="match status" value="1"/>
</dbReference>
<dbReference type="HOGENOM" id="CLU_031111_0_0_0"/>
<gene>
    <name evidence="1" type="ordered locus">Ilyop_1250</name>
</gene>
<dbReference type="InterPro" id="IPR018695">
    <property type="entry name" value="DUF2194"/>
</dbReference>
<dbReference type="Pfam" id="PF09960">
    <property type="entry name" value="DUF2194"/>
    <property type="match status" value="1"/>
</dbReference>
<dbReference type="EMBL" id="CP002281">
    <property type="protein sequence ID" value="ADO83031.1"/>
    <property type="molecule type" value="Genomic_DNA"/>
</dbReference>